<name>F0W731_9STRA</name>
<dbReference type="EMBL" id="FR824072">
    <property type="protein sequence ID" value="CCA16930.1"/>
    <property type="molecule type" value="Genomic_DNA"/>
</dbReference>
<accession>F0W731</accession>
<organism evidence="1">
    <name type="scientific">Albugo laibachii Nc14</name>
    <dbReference type="NCBI Taxonomy" id="890382"/>
    <lineage>
        <taxon>Eukaryota</taxon>
        <taxon>Sar</taxon>
        <taxon>Stramenopiles</taxon>
        <taxon>Oomycota</taxon>
        <taxon>Peronosporomycetes</taxon>
        <taxon>Albuginales</taxon>
        <taxon>Albuginaceae</taxon>
        <taxon>Albugo</taxon>
    </lineage>
</organism>
<protein>
    <submittedName>
        <fullName evidence="1">AlNc14C27G2660 protein</fullName>
    </submittedName>
</protein>
<proteinExistence type="predicted"/>
<reference evidence="1" key="1">
    <citation type="journal article" date="2011" name="PLoS Biol.">
        <title>Gene gain and loss during evolution of obligate parasitism in the white rust pathogen of Arabidopsis thaliana.</title>
        <authorList>
            <person name="Kemen E."/>
            <person name="Gardiner A."/>
            <person name="Schultz-Larsen T."/>
            <person name="Kemen A.C."/>
            <person name="Balmuth A.L."/>
            <person name="Robert-Seilaniantz A."/>
            <person name="Bailey K."/>
            <person name="Holub E."/>
            <person name="Studholme D.J."/>
            <person name="Maclean D."/>
            <person name="Jones J.D."/>
        </authorList>
    </citation>
    <scope>NUCLEOTIDE SEQUENCE</scope>
</reference>
<gene>
    <name evidence="1" type="primary">AlNc14C27G2660</name>
    <name evidence="1" type="ORF">ALNC14_030730</name>
</gene>
<evidence type="ECO:0000313" key="1">
    <source>
        <dbReference type="EMBL" id="CCA16930.1"/>
    </source>
</evidence>
<sequence length="151" mass="16848">MRTVKAFSPQLNFSLLKKLTRSTLGSMFVNPDHERIPTGCSMIKLPLAIQDVVKQRCTMISQFQTIGSRITAENVYSFDKQLEDCLIIGRLSGTIGNGDLILSDQTGRIAVTLSEAIDSLKEDKIFGAKHHTSNNFTDALYIVRNVRVRLC</sequence>
<reference evidence="1" key="2">
    <citation type="submission" date="2011-02" db="EMBL/GenBank/DDBJ databases">
        <authorList>
            <person name="MacLean D."/>
        </authorList>
    </citation>
    <scope>NUCLEOTIDE SEQUENCE</scope>
</reference>
<dbReference type="AlphaFoldDB" id="F0W731"/>
<dbReference type="HOGENOM" id="CLU_1734844_0_0_1"/>